<name>A0A9Q8Z6G7_CURCL</name>
<dbReference type="VEuPathDB" id="FungiDB:yc1106_02052"/>
<dbReference type="Proteomes" id="UP001056012">
    <property type="component" value="Chromosome 2"/>
</dbReference>
<protein>
    <submittedName>
        <fullName evidence="1">Uncharacterized protein</fullName>
    </submittedName>
</protein>
<reference evidence="1" key="1">
    <citation type="submission" date="2021-12" db="EMBL/GenBank/DDBJ databases">
        <title>Curvularia clavata genome.</title>
        <authorList>
            <person name="Cao Y."/>
        </authorList>
    </citation>
    <scope>NUCLEOTIDE SEQUENCE</scope>
    <source>
        <strain evidence="1">Yc1106</strain>
    </source>
</reference>
<accession>A0A9Q8Z6G7</accession>
<keyword evidence="2" id="KW-1185">Reference proteome</keyword>
<proteinExistence type="predicted"/>
<gene>
    <name evidence="1" type="ORF">yc1106_02052</name>
</gene>
<dbReference type="AlphaFoldDB" id="A0A9Q8Z6G7"/>
<dbReference type="EMBL" id="CP089275">
    <property type="protein sequence ID" value="USP74778.1"/>
    <property type="molecule type" value="Genomic_DNA"/>
</dbReference>
<evidence type="ECO:0000313" key="2">
    <source>
        <dbReference type="Proteomes" id="UP001056012"/>
    </source>
</evidence>
<organism evidence="1 2">
    <name type="scientific">Curvularia clavata</name>
    <dbReference type="NCBI Taxonomy" id="95742"/>
    <lineage>
        <taxon>Eukaryota</taxon>
        <taxon>Fungi</taxon>
        <taxon>Dikarya</taxon>
        <taxon>Ascomycota</taxon>
        <taxon>Pezizomycotina</taxon>
        <taxon>Dothideomycetes</taxon>
        <taxon>Pleosporomycetidae</taxon>
        <taxon>Pleosporales</taxon>
        <taxon>Pleosporineae</taxon>
        <taxon>Pleosporaceae</taxon>
        <taxon>Curvularia</taxon>
    </lineage>
</organism>
<sequence>MDKAILSSSNLHHLDFTALANQPQAICFSEMYELKRCLLQARNLKILCLRVGVASGAPNDDLREGPLNLPFRDGDIFPALEELKLDPVLQNYFPTAGHCEIWSRCMDWSQLHTLDFGWGTPTALFQALTGRVAQLKTIKFGFENNYGAASALWNASDDIEVLERFINSIDALRNVRMHSLDDDAMQKVRPTLLAKHGRSLRSLEADYLKSVAWEPEHFYALAETAPEIEILRLPMKVQKKQGNNKLSVWPDESATQKTWAVARLKKLFASYRPQKHGNSPWTASSSAAGRSIHSALTSLRHLRQLYLKMYLEYDSYQLISYPGPDEWGSPQIKQKVVRDLMLRLWHDFGRKSPLERIEVTFVSPGGSTKIWYYSVFQKWQKRASDGIWKSRVEVEMREEGRDYDPNTFDPFC</sequence>
<dbReference type="OrthoDB" id="3556572at2759"/>
<evidence type="ECO:0000313" key="1">
    <source>
        <dbReference type="EMBL" id="USP74778.1"/>
    </source>
</evidence>